<evidence type="ECO:0000256" key="1">
    <source>
        <dbReference type="ARBA" id="ARBA00023125"/>
    </source>
</evidence>
<dbReference type="InterPro" id="IPR000424">
    <property type="entry name" value="Primosome_PriB/ssb"/>
</dbReference>
<dbReference type="EMBL" id="BMFS01000010">
    <property type="protein sequence ID" value="GGH04836.1"/>
    <property type="molecule type" value="Genomic_DNA"/>
</dbReference>
<dbReference type="Gene3D" id="2.40.50.140">
    <property type="entry name" value="Nucleic acid-binding proteins"/>
    <property type="match status" value="1"/>
</dbReference>
<dbReference type="Proteomes" id="UP000648722">
    <property type="component" value="Unassembled WGS sequence"/>
</dbReference>
<dbReference type="InterPro" id="IPR012340">
    <property type="entry name" value="NA-bd_OB-fold"/>
</dbReference>
<keyword evidence="5" id="KW-1185">Reference proteome</keyword>
<proteinExistence type="predicted"/>
<keyword evidence="2" id="KW-0233">DNA recombination</keyword>
<evidence type="ECO:0000256" key="3">
    <source>
        <dbReference type="PIRNR" id="PIRNR002070"/>
    </source>
</evidence>
<reference evidence="5" key="1">
    <citation type="journal article" date="2019" name="Int. J. Syst. Evol. Microbiol.">
        <title>The Global Catalogue of Microorganisms (GCM) 10K type strain sequencing project: providing services to taxonomists for standard genome sequencing and annotation.</title>
        <authorList>
            <consortium name="The Broad Institute Genomics Platform"/>
            <consortium name="The Broad Institute Genome Sequencing Center for Infectious Disease"/>
            <person name="Wu L."/>
            <person name="Ma J."/>
        </authorList>
    </citation>
    <scope>NUCLEOTIDE SEQUENCE [LARGE SCALE GENOMIC DNA]</scope>
    <source>
        <strain evidence="5">CGMCC 1.12766</strain>
    </source>
</reference>
<dbReference type="InterPro" id="IPR011344">
    <property type="entry name" value="ssDNA-bd"/>
</dbReference>
<dbReference type="PIRSF" id="PIRSF002070">
    <property type="entry name" value="SSB"/>
    <property type="match status" value="1"/>
</dbReference>
<comment type="caution">
    <text evidence="4">The sequence shown here is derived from an EMBL/GenBank/DDBJ whole genome shotgun (WGS) entry which is preliminary data.</text>
</comment>
<dbReference type="PROSITE" id="PS50935">
    <property type="entry name" value="SSB"/>
    <property type="match status" value="1"/>
</dbReference>
<keyword evidence="1 3" id="KW-0238">DNA-binding</keyword>
<gene>
    <name evidence="4" type="ORF">GCM10007420_21640</name>
</gene>
<name>A0ABQ1XW67_9PROT</name>
<sequence length="115" mass="13136">MNKFIISGNLGADADIREREHNGETRHHAFIRVCSETYTGQKEGQPTYRKDWFSIAVFNQGLVSYLEKHCKKGAYVLVEGEMELRRVDEARDAAVETLYRVTQSNGSIELVNRAN</sequence>
<dbReference type="RefSeq" id="WP_188452607.1">
    <property type="nucleotide sequence ID" value="NZ_BMFS01000010.1"/>
</dbReference>
<accession>A0ABQ1XW67</accession>
<evidence type="ECO:0000313" key="4">
    <source>
        <dbReference type="EMBL" id="GGH04836.1"/>
    </source>
</evidence>
<protein>
    <recommendedName>
        <fullName evidence="3">Single-stranded DNA-binding protein</fullName>
    </recommendedName>
</protein>
<dbReference type="Pfam" id="PF00436">
    <property type="entry name" value="SSB"/>
    <property type="match status" value="1"/>
</dbReference>
<evidence type="ECO:0000256" key="2">
    <source>
        <dbReference type="ARBA" id="ARBA00023172"/>
    </source>
</evidence>
<organism evidence="4 5">
    <name type="scientific">Glycocaulis albus</name>
    <dbReference type="NCBI Taxonomy" id="1382801"/>
    <lineage>
        <taxon>Bacteria</taxon>
        <taxon>Pseudomonadati</taxon>
        <taxon>Pseudomonadota</taxon>
        <taxon>Alphaproteobacteria</taxon>
        <taxon>Maricaulales</taxon>
        <taxon>Maricaulaceae</taxon>
        <taxon>Glycocaulis</taxon>
    </lineage>
</organism>
<evidence type="ECO:0000313" key="5">
    <source>
        <dbReference type="Proteomes" id="UP000648722"/>
    </source>
</evidence>
<dbReference type="SUPFAM" id="SSF50249">
    <property type="entry name" value="Nucleic acid-binding proteins"/>
    <property type="match status" value="1"/>
</dbReference>